<keyword evidence="6" id="KW-1185">Reference proteome</keyword>
<protein>
    <submittedName>
        <fullName evidence="5">Arginase</fullName>
    </submittedName>
</protein>
<evidence type="ECO:0000256" key="3">
    <source>
        <dbReference type="ARBA" id="ARBA00023211"/>
    </source>
</evidence>
<evidence type="ECO:0000313" key="6">
    <source>
        <dbReference type="Proteomes" id="UP000192277"/>
    </source>
</evidence>
<dbReference type="PANTHER" id="PTHR43782">
    <property type="entry name" value="ARGINASE"/>
    <property type="match status" value="1"/>
</dbReference>
<comment type="caution">
    <text evidence="5">The sequence shown here is derived from an EMBL/GenBank/DDBJ whole genome shotgun (WGS) entry which is preliminary data.</text>
</comment>
<dbReference type="PANTHER" id="PTHR43782:SF3">
    <property type="entry name" value="ARGINASE"/>
    <property type="match status" value="1"/>
</dbReference>
<sequence length="300" mass="33541">MTGHKINLFEFPTNLGLIKTDYAIEPGVKKLPDWLKQFGFHDQVNPDKVVRLEPPAYTMLVDKASQVRNADSIVAYAKEQAALLYNEINDDSFQLILGGDCSILIGSAVALRQKGKYGIFYLDGHTDFIWPEMSGTHGAAGMDLAIVAGHGHEKLTNINNLKPYIQEEHIYCVGNREYDANYEKPVIDSNVAYYPLNRLRGNGLQNTVQQFLQTVKQQNLDGFFIHFDVDALDDQVMPAVDSRTPDGLSYDELAEILAPLLSSRKAVGMEITILDPDLDEDGRYTKEFSDKIVKLINGAK</sequence>
<dbReference type="InterPro" id="IPR023696">
    <property type="entry name" value="Ureohydrolase_dom_sf"/>
</dbReference>
<organism evidence="5 6">
    <name type="scientific">Niastella koreensis</name>
    <dbReference type="NCBI Taxonomy" id="354356"/>
    <lineage>
        <taxon>Bacteria</taxon>
        <taxon>Pseudomonadati</taxon>
        <taxon>Bacteroidota</taxon>
        <taxon>Chitinophagia</taxon>
        <taxon>Chitinophagales</taxon>
        <taxon>Chitinophagaceae</taxon>
        <taxon>Niastella</taxon>
    </lineage>
</organism>
<evidence type="ECO:0000256" key="1">
    <source>
        <dbReference type="ARBA" id="ARBA00022723"/>
    </source>
</evidence>
<evidence type="ECO:0000256" key="2">
    <source>
        <dbReference type="ARBA" id="ARBA00022801"/>
    </source>
</evidence>
<keyword evidence="1" id="KW-0479">Metal-binding</keyword>
<evidence type="ECO:0000313" key="5">
    <source>
        <dbReference type="EMBL" id="OQP44080.1"/>
    </source>
</evidence>
<comment type="similarity">
    <text evidence="4">Belongs to the arginase family.</text>
</comment>
<dbReference type="Pfam" id="PF00491">
    <property type="entry name" value="Arginase"/>
    <property type="match status" value="1"/>
</dbReference>
<dbReference type="RefSeq" id="WP_014219092.1">
    <property type="nucleotide sequence ID" value="NZ_LWBO01000034.1"/>
</dbReference>
<gene>
    <name evidence="5" type="ORF">A4D02_11470</name>
</gene>
<dbReference type="CDD" id="cd09999">
    <property type="entry name" value="Arginase-like_1"/>
    <property type="match status" value="1"/>
</dbReference>
<dbReference type="PRINTS" id="PR00116">
    <property type="entry name" value="ARGINASE"/>
</dbReference>
<keyword evidence="2" id="KW-0378">Hydrolase</keyword>
<keyword evidence="3" id="KW-0464">Manganese</keyword>
<proteinExistence type="inferred from homology"/>
<dbReference type="InterPro" id="IPR006035">
    <property type="entry name" value="Ureohydrolase"/>
</dbReference>
<dbReference type="PROSITE" id="PS51409">
    <property type="entry name" value="ARGINASE_2"/>
    <property type="match status" value="1"/>
</dbReference>
<dbReference type="EMBL" id="LWBO01000034">
    <property type="protein sequence ID" value="OQP44080.1"/>
    <property type="molecule type" value="Genomic_DNA"/>
</dbReference>
<dbReference type="Gene3D" id="3.40.800.10">
    <property type="entry name" value="Ureohydrolase domain"/>
    <property type="match status" value="1"/>
</dbReference>
<dbReference type="SUPFAM" id="SSF52768">
    <property type="entry name" value="Arginase/deacetylase"/>
    <property type="match status" value="1"/>
</dbReference>
<reference evidence="5 6" key="1">
    <citation type="submission" date="2016-04" db="EMBL/GenBank/DDBJ databases">
        <authorList>
            <person name="Chen L."/>
            <person name="Zhuang W."/>
            <person name="Wang G."/>
        </authorList>
    </citation>
    <scope>NUCLEOTIDE SEQUENCE [LARGE SCALE GENOMIC DNA]</scope>
    <source>
        <strain evidence="6">GR20</strain>
    </source>
</reference>
<dbReference type="Proteomes" id="UP000192277">
    <property type="component" value="Unassembled WGS sequence"/>
</dbReference>
<accession>A0ABX3NRL9</accession>
<name>A0ABX3NRL9_9BACT</name>
<evidence type="ECO:0000256" key="4">
    <source>
        <dbReference type="PROSITE-ProRule" id="PRU00742"/>
    </source>
</evidence>